<dbReference type="EMBL" id="BGPR01032595">
    <property type="protein sequence ID" value="GBO06176.1"/>
    <property type="molecule type" value="Genomic_DNA"/>
</dbReference>
<reference evidence="1 2" key="1">
    <citation type="journal article" date="2019" name="Sci. Rep.">
        <title>Orb-weaving spider Araneus ventricosus genome elucidates the spidroin gene catalogue.</title>
        <authorList>
            <person name="Kono N."/>
            <person name="Nakamura H."/>
            <person name="Ohtoshi R."/>
            <person name="Moran D.A.P."/>
            <person name="Shinohara A."/>
            <person name="Yoshida Y."/>
            <person name="Fujiwara M."/>
            <person name="Mori M."/>
            <person name="Tomita M."/>
            <person name="Arakawa K."/>
        </authorList>
    </citation>
    <scope>NUCLEOTIDE SEQUENCE [LARGE SCALE GENOMIC DNA]</scope>
</reference>
<proteinExistence type="predicted"/>
<keyword evidence="2" id="KW-1185">Reference proteome</keyword>
<dbReference type="AlphaFoldDB" id="A0A4Y2U3D1"/>
<accession>A0A4Y2U3D1</accession>
<sequence length="138" mass="15520">MGTETKRIIAPLRPAHATTSLPTLREYDPPSEMGPTNHTTNYVSLREPCRGVWGQLKNGRHDSLDTEVGVLIAITDHVPSLPKGGTFRHRSRVTRTHTITTHKASEIPHIYPMASDPIPDDTRRIGILDIRKNLLKFR</sequence>
<protein>
    <submittedName>
        <fullName evidence="1">Uncharacterized protein</fullName>
    </submittedName>
</protein>
<evidence type="ECO:0000313" key="2">
    <source>
        <dbReference type="Proteomes" id="UP000499080"/>
    </source>
</evidence>
<dbReference type="Proteomes" id="UP000499080">
    <property type="component" value="Unassembled WGS sequence"/>
</dbReference>
<comment type="caution">
    <text evidence="1">The sequence shown here is derived from an EMBL/GenBank/DDBJ whole genome shotgun (WGS) entry which is preliminary data.</text>
</comment>
<evidence type="ECO:0000313" key="1">
    <source>
        <dbReference type="EMBL" id="GBO06176.1"/>
    </source>
</evidence>
<organism evidence="1 2">
    <name type="scientific">Araneus ventricosus</name>
    <name type="common">Orbweaver spider</name>
    <name type="synonym">Epeira ventricosa</name>
    <dbReference type="NCBI Taxonomy" id="182803"/>
    <lineage>
        <taxon>Eukaryota</taxon>
        <taxon>Metazoa</taxon>
        <taxon>Ecdysozoa</taxon>
        <taxon>Arthropoda</taxon>
        <taxon>Chelicerata</taxon>
        <taxon>Arachnida</taxon>
        <taxon>Araneae</taxon>
        <taxon>Araneomorphae</taxon>
        <taxon>Entelegynae</taxon>
        <taxon>Araneoidea</taxon>
        <taxon>Araneidae</taxon>
        <taxon>Araneus</taxon>
    </lineage>
</organism>
<name>A0A4Y2U3D1_ARAVE</name>
<gene>
    <name evidence="1" type="ORF">AVEN_136386_1</name>
</gene>